<evidence type="ECO:0000313" key="1">
    <source>
        <dbReference type="EMBL" id="KAJ9655277.1"/>
    </source>
</evidence>
<accession>A0ACC3A4K5</accession>
<reference evidence="1" key="1">
    <citation type="submission" date="2022-10" db="EMBL/GenBank/DDBJ databases">
        <title>Culturing micro-colonial fungi from biological soil crusts in the Mojave desert and describing Neophaeococcomyces mojavensis, and introducing the new genera and species Taxawa tesnikishii.</title>
        <authorList>
            <person name="Kurbessoian T."/>
            <person name="Stajich J.E."/>
        </authorList>
    </citation>
    <scope>NUCLEOTIDE SEQUENCE</scope>
    <source>
        <strain evidence="1">JES_112</strain>
    </source>
</reference>
<gene>
    <name evidence="1" type="ORF">H2198_005806</name>
</gene>
<protein>
    <submittedName>
        <fullName evidence="1">Uncharacterized protein</fullName>
    </submittedName>
</protein>
<dbReference type="Proteomes" id="UP001172386">
    <property type="component" value="Unassembled WGS sequence"/>
</dbReference>
<keyword evidence="2" id="KW-1185">Reference proteome</keyword>
<organism evidence="1 2">
    <name type="scientific">Neophaeococcomyces mojaviensis</name>
    <dbReference type="NCBI Taxonomy" id="3383035"/>
    <lineage>
        <taxon>Eukaryota</taxon>
        <taxon>Fungi</taxon>
        <taxon>Dikarya</taxon>
        <taxon>Ascomycota</taxon>
        <taxon>Pezizomycotina</taxon>
        <taxon>Eurotiomycetes</taxon>
        <taxon>Chaetothyriomycetidae</taxon>
        <taxon>Chaetothyriales</taxon>
        <taxon>Chaetothyriales incertae sedis</taxon>
        <taxon>Neophaeococcomyces</taxon>
    </lineage>
</organism>
<name>A0ACC3A4K5_9EURO</name>
<evidence type="ECO:0000313" key="2">
    <source>
        <dbReference type="Proteomes" id="UP001172386"/>
    </source>
</evidence>
<proteinExistence type="predicted"/>
<dbReference type="EMBL" id="JAPDRQ010000100">
    <property type="protein sequence ID" value="KAJ9655277.1"/>
    <property type="molecule type" value="Genomic_DNA"/>
</dbReference>
<comment type="caution">
    <text evidence="1">The sequence shown here is derived from an EMBL/GenBank/DDBJ whole genome shotgun (WGS) entry which is preliminary data.</text>
</comment>
<sequence length="260" mass="29433">MDVNSKIKCDGCNKNLVPMRFSENGKKKYFDSLSKNQRNSKSPVKYPKCFTCNPVSRQEMKCGMCGIVKDLDKFSKAARKKGDDRLCIECQQEKDDREPDHEDEVQEVEIIEEMKNNFHLGYGSHLSATASSSHRSGSENLSNRYETDTNPDEDLWYRGNDAISLPDAQSSVMSSSTNATRRSTGTDWDQYNGDGRSTRTSTYASRGTNPGFVKQNAVGLNPHEKAALQLQREIRRREQEAEQLSRDDSDDSDDGDEEPY</sequence>